<evidence type="ECO:0000256" key="6">
    <source>
        <dbReference type="ARBA" id="ARBA00023315"/>
    </source>
</evidence>
<dbReference type="CDD" id="cd07984">
    <property type="entry name" value="LPLAT_LABLAT-like"/>
    <property type="match status" value="1"/>
</dbReference>
<feature type="transmembrane region" description="Helical" evidence="7">
    <location>
        <begin position="12"/>
        <end position="30"/>
    </location>
</feature>
<evidence type="ECO:0000256" key="1">
    <source>
        <dbReference type="ARBA" id="ARBA00004533"/>
    </source>
</evidence>
<evidence type="ECO:0000313" key="9">
    <source>
        <dbReference type="Proteomes" id="UP001597112"/>
    </source>
</evidence>
<keyword evidence="6 8" id="KW-0012">Acyltransferase</keyword>
<keyword evidence="5 7" id="KW-0472">Membrane</keyword>
<proteinExistence type="predicted"/>
<keyword evidence="3" id="KW-0997">Cell inner membrane</keyword>
<evidence type="ECO:0000256" key="7">
    <source>
        <dbReference type="SAM" id="Phobius"/>
    </source>
</evidence>
<sequence>MFVISLLSRLPFGVLYAISDFLFFITYRVVGYRRKMVQKNLRNSFPDKTEQELKKIEKQFYVNLCDYGVETLKLYSIRKEELARRMLFRDVSAIEKYKQQNQSVLILSSHQFNWEWLLSSGNFNLPVPVDFVYQQQSSEFFNRFSLLCRTRFGAHPIKRSDVARELIRRKDILRGIAIVSDQYPGLKKDKKYQTRFLNQDTVFFLGAHQIAVLTQYPVVYAQVRKIKRGYYEASFVNIAEPPHAKEDFTLIENYIKAVEKIIYENPSGWLWSHNRWKTRHLKKN</sequence>
<evidence type="ECO:0000256" key="5">
    <source>
        <dbReference type="ARBA" id="ARBA00023136"/>
    </source>
</evidence>
<keyword evidence="4" id="KW-0808">Transferase</keyword>
<keyword evidence="7" id="KW-0812">Transmembrane</keyword>
<gene>
    <name evidence="8" type="ORF">ACFQ21_23610</name>
</gene>
<dbReference type="RefSeq" id="WP_377583335.1">
    <property type="nucleotide sequence ID" value="NZ_JBHTKA010000008.1"/>
</dbReference>
<dbReference type="EMBL" id="JBHTKA010000008">
    <property type="protein sequence ID" value="MFD1002333.1"/>
    <property type="molecule type" value="Genomic_DNA"/>
</dbReference>
<keyword evidence="2" id="KW-1003">Cell membrane</keyword>
<comment type="subcellular location">
    <subcellularLocation>
        <location evidence="1">Cell inner membrane</location>
    </subcellularLocation>
</comment>
<evidence type="ECO:0000256" key="4">
    <source>
        <dbReference type="ARBA" id="ARBA00022679"/>
    </source>
</evidence>
<evidence type="ECO:0000256" key="2">
    <source>
        <dbReference type="ARBA" id="ARBA00022475"/>
    </source>
</evidence>
<dbReference type="GO" id="GO:0016746">
    <property type="term" value="F:acyltransferase activity"/>
    <property type="evidence" value="ECO:0007669"/>
    <property type="project" value="UniProtKB-KW"/>
</dbReference>
<dbReference type="PANTHER" id="PTHR30606:SF10">
    <property type="entry name" value="PHOSPHATIDYLINOSITOL MANNOSIDE ACYLTRANSFERASE"/>
    <property type="match status" value="1"/>
</dbReference>
<keyword evidence="7" id="KW-1133">Transmembrane helix</keyword>
<accession>A0ABW3K8E1</accession>
<comment type="caution">
    <text evidence="8">The sequence shown here is derived from an EMBL/GenBank/DDBJ whole genome shotgun (WGS) entry which is preliminary data.</text>
</comment>
<name>A0ABW3K8E1_9BACT</name>
<dbReference type="InterPro" id="IPR004960">
    <property type="entry name" value="LipA_acyltrans"/>
</dbReference>
<protein>
    <submittedName>
        <fullName evidence="8">Lysophospholipid acyltransferase family protein</fullName>
    </submittedName>
</protein>
<evidence type="ECO:0000313" key="8">
    <source>
        <dbReference type="EMBL" id="MFD1002333.1"/>
    </source>
</evidence>
<dbReference type="Pfam" id="PF03279">
    <property type="entry name" value="Lip_A_acyltrans"/>
    <property type="match status" value="1"/>
</dbReference>
<evidence type="ECO:0000256" key="3">
    <source>
        <dbReference type="ARBA" id="ARBA00022519"/>
    </source>
</evidence>
<keyword evidence="9" id="KW-1185">Reference proteome</keyword>
<reference evidence="9" key="1">
    <citation type="journal article" date="2019" name="Int. J. Syst. Evol. Microbiol.">
        <title>The Global Catalogue of Microorganisms (GCM) 10K type strain sequencing project: providing services to taxonomists for standard genome sequencing and annotation.</title>
        <authorList>
            <consortium name="The Broad Institute Genomics Platform"/>
            <consortium name="The Broad Institute Genome Sequencing Center for Infectious Disease"/>
            <person name="Wu L."/>
            <person name="Ma J."/>
        </authorList>
    </citation>
    <scope>NUCLEOTIDE SEQUENCE [LARGE SCALE GENOMIC DNA]</scope>
    <source>
        <strain evidence="9">CCUG 58938</strain>
    </source>
</reference>
<dbReference type="Proteomes" id="UP001597112">
    <property type="component" value="Unassembled WGS sequence"/>
</dbReference>
<dbReference type="PANTHER" id="PTHR30606">
    <property type="entry name" value="LIPID A BIOSYNTHESIS LAUROYL ACYLTRANSFERASE"/>
    <property type="match status" value="1"/>
</dbReference>
<organism evidence="8 9">
    <name type="scientific">Ohtaekwangia kribbensis</name>
    <dbReference type="NCBI Taxonomy" id="688913"/>
    <lineage>
        <taxon>Bacteria</taxon>
        <taxon>Pseudomonadati</taxon>
        <taxon>Bacteroidota</taxon>
        <taxon>Cytophagia</taxon>
        <taxon>Cytophagales</taxon>
        <taxon>Fulvivirgaceae</taxon>
        <taxon>Ohtaekwangia</taxon>
    </lineage>
</organism>